<dbReference type="Proteomes" id="UP000001294">
    <property type="component" value="Unassembled WGS sequence"/>
</dbReference>
<dbReference type="AlphaFoldDB" id="B6QNM3"/>
<gene>
    <name evidence="12" type="ORF">PMAA_053200</name>
</gene>
<evidence type="ECO:0000256" key="3">
    <source>
        <dbReference type="ARBA" id="ARBA00022622"/>
    </source>
</evidence>
<comment type="function">
    <text evidence="9">Splits internally a 1,3-beta-glucan molecule and transfers the newly generated reducing end (the donor) to the non-reducing end of another 1,3-beta-glucan molecule (the acceptor) forming a 1,3-beta linkage, resulting in the elongation of 1,3-beta-glucan chains in the cell wall. Involved in cell wall morphogenesis.</text>
</comment>
<evidence type="ECO:0000256" key="2">
    <source>
        <dbReference type="ARBA" id="ARBA00007528"/>
    </source>
</evidence>
<dbReference type="PhylomeDB" id="B6QNM3"/>
<dbReference type="EMBL" id="DS995903">
    <property type="protein sequence ID" value="EEA21511.1"/>
    <property type="molecule type" value="Genomic_DNA"/>
</dbReference>
<keyword evidence="13" id="KW-1185">Reference proteome</keyword>
<dbReference type="OrthoDB" id="421038at2759"/>
<comment type="subcellular location">
    <subcellularLocation>
        <location evidence="1 10">Cell membrane</location>
        <topology evidence="1 10">Lipid-anchor</topology>
        <topology evidence="1 10">GPI-anchor</topology>
    </subcellularLocation>
</comment>
<dbReference type="GO" id="GO:0031505">
    <property type="term" value="P:fungal-type cell wall organization"/>
    <property type="evidence" value="ECO:0007669"/>
    <property type="project" value="TreeGrafter"/>
</dbReference>
<feature type="region of interest" description="Disordered" evidence="11">
    <location>
        <begin position="427"/>
        <end position="452"/>
    </location>
</feature>
<proteinExistence type="inferred from homology"/>
<dbReference type="VEuPathDB" id="FungiDB:PMAA_053200"/>
<keyword evidence="5 10" id="KW-0732">Signal</keyword>
<name>B6QNM3_TALMQ</name>
<dbReference type="GO" id="GO:0071970">
    <property type="term" value="P:fungal-type cell wall (1-&gt;3)-beta-D-glucan biosynthetic process"/>
    <property type="evidence" value="ECO:0007669"/>
    <property type="project" value="TreeGrafter"/>
</dbReference>
<dbReference type="FunFam" id="3.20.20.80:FF:000032">
    <property type="entry name" value="1,3-beta-glucanosyltransferase"/>
    <property type="match status" value="1"/>
</dbReference>
<dbReference type="EC" id="2.4.1.-" evidence="10"/>
<evidence type="ECO:0000313" key="13">
    <source>
        <dbReference type="Proteomes" id="UP000001294"/>
    </source>
</evidence>
<accession>B6QNM3</accession>
<dbReference type="GO" id="GO:0098552">
    <property type="term" value="C:side of membrane"/>
    <property type="evidence" value="ECO:0007669"/>
    <property type="project" value="UniProtKB-KW"/>
</dbReference>
<sequence>MVPSYAKLFAAVCGLASTAAAVNPVVVKGKDFVDTVTGDRFQIVGVDYQPGGSSGFKGTADPLSDKDACLRDAAILQYLGVNSIRVYNLAPSANHDECASIFNAAGIYMILDVNSPLDNGSLNRGAPWESYNPVYMAQVFGVIEAFKNYPNTAGFFSGNEVINEDSVALVPNYIRAVQRDMHDYISKNSKRPIPVGYSAADVRPLLVDSAYYFTCNLANSTNSRSDFFGLNSYSWCGDATYTTSGYNVLTEDFTNITVPVFFSETGCNNVRPRVFSEIQAIYGPDMSQALSGALVYEYTQEANDYGLVNLNSNGTVSLLVDFENLRSQYSKLDFSAITASNSSQTAITPPVCDPKQITSNITKSFRVPDRVDGIDDMIKNGVTKNVSVGALVSVSSTKINQTVYDSNGNIVTGLMLNVLSNGAVNTPSNSTTVSSSGSRTGSSTGSSTSSSTTGAAVSARASALTGLGALTVMAFLAL</sequence>
<evidence type="ECO:0000313" key="12">
    <source>
        <dbReference type="EMBL" id="EEA21511.1"/>
    </source>
</evidence>
<protein>
    <recommendedName>
        <fullName evidence="10">1,3-beta-glucanosyltransferase</fullName>
        <ecNumber evidence="10">2.4.1.-</ecNumber>
    </recommendedName>
</protein>
<evidence type="ECO:0000256" key="9">
    <source>
        <dbReference type="ARBA" id="ARBA00025026"/>
    </source>
</evidence>
<keyword evidence="6 10" id="KW-0472">Membrane</keyword>
<evidence type="ECO:0000256" key="8">
    <source>
        <dbReference type="ARBA" id="ARBA00023288"/>
    </source>
</evidence>
<dbReference type="Gene3D" id="3.20.20.80">
    <property type="entry name" value="Glycosidases"/>
    <property type="match status" value="1"/>
</dbReference>
<evidence type="ECO:0000256" key="4">
    <source>
        <dbReference type="ARBA" id="ARBA00022679"/>
    </source>
</evidence>
<dbReference type="PANTHER" id="PTHR31468">
    <property type="entry name" value="1,3-BETA-GLUCANOSYLTRANSFERASE GAS1"/>
    <property type="match status" value="1"/>
</dbReference>
<dbReference type="GO" id="GO:0042124">
    <property type="term" value="F:1,3-beta-glucanosyltransferase activity"/>
    <property type="evidence" value="ECO:0007669"/>
    <property type="project" value="TreeGrafter"/>
</dbReference>
<comment type="similarity">
    <text evidence="2 10">Belongs to the glycosyl hydrolase 72 family.</text>
</comment>
<dbReference type="InterPro" id="IPR004886">
    <property type="entry name" value="Glucanosyltransferase"/>
</dbReference>
<dbReference type="GO" id="GO:0005886">
    <property type="term" value="C:plasma membrane"/>
    <property type="evidence" value="ECO:0007669"/>
    <property type="project" value="UniProtKB-SubCell"/>
</dbReference>
<evidence type="ECO:0000256" key="11">
    <source>
        <dbReference type="SAM" id="MobiDB-lite"/>
    </source>
</evidence>
<keyword evidence="8 10" id="KW-0449">Lipoprotein</keyword>
<keyword evidence="7" id="KW-0325">Glycoprotein</keyword>
<evidence type="ECO:0000256" key="6">
    <source>
        <dbReference type="ARBA" id="ARBA00023136"/>
    </source>
</evidence>
<feature type="compositionally biased region" description="Low complexity" evidence="11">
    <location>
        <begin position="430"/>
        <end position="452"/>
    </location>
</feature>
<keyword evidence="4 10" id="KW-0808">Transferase</keyword>
<feature type="chain" id="PRO_5005123668" description="1,3-beta-glucanosyltransferase" evidence="10">
    <location>
        <begin position="22"/>
        <end position="478"/>
    </location>
</feature>
<dbReference type="Pfam" id="PF03198">
    <property type="entry name" value="Glyco_hydro_72"/>
    <property type="match status" value="1"/>
</dbReference>
<evidence type="ECO:0000256" key="5">
    <source>
        <dbReference type="ARBA" id="ARBA00022729"/>
    </source>
</evidence>
<evidence type="ECO:0000256" key="1">
    <source>
        <dbReference type="ARBA" id="ARBA00004609"/>
    </source>
</evidence>
<evidence type="ECO:0000256" key="7">
    <source>
        <dbReference type="ARBA" id="ARBA00023180"/>
    </source>
</evidence>
<feature type="signal peptide" evidence="10">
    <location>
        <begin position="1"/>
        <end position="21"/>
    </location>
</feature>
<dbReference type="InterPro" id="IPR017853">
    <property type="entry name" value="GH"/>
</dbReference>
<evidence type="ECO:0000256" key="10">
    <source>
        <dbReference type="RuleBase" id="RU361209"/>
    </source>
</evidence>
<dbReference type="SUPFAM" id="SSF51445">
    <property type="entry name" value="(Trans)glycosidases"/>
    <property type="match status" value="1"/>
</dbReference>
<reference evidence="13" key="1">
    <citation type="journal article" date="2015" name="Genome Announc.">
        <title>Genome sequence of the AIDS-associated pathogen Penicillium marneffei (ATCC18224) and its near taxonomic relative Talaromyces stipitatus (ATCC10500).</title>
        <authorList>
            <person name="Nierman W.C."/>
            <person name="Fedorova-Abrams N.D."/>
            <person name="Andrianopoulos A."/>
        </authorList>
    </citation>
    <scope>NUCLEOTIDE SEQUENCE [LARGE SCALE GENOMIC DNA]</scope>
    <source>
        <strain evidence="13">ATCC 18224 / CBS 334.59 / QM 7333</strain>
    </source>
</reference>
<organism evidence="12 13">
    <name type="scientific">Talaromyces marneffei (strain ATCC 18224 / CBS 334.59 / QM 7333)</name>
    <name type="common">Penicillium marneffei</name>
    <dbReference type="NCBI Taxonomy" id="441960"/>
    <lineage>
        <taxon>Eukaryota</taxon>
        <taxon>Fungi</taxon>
        <taxon>Dikarya</taxon>
        <taxon>Ascomycota</taxon>
        <taxon>Pezizomycotina</taxon>
        <taxon>Eurotiomycetes</taxon>
        <taxon>Eurotiomycetidae</taxon>
        <taxon>Eurotiales</taxon>
        <taxon>Trichocomaceae</taxon>
        <taxon>Talaromyces</taxon>
        <taxon>Talaromyces sect. Talaromyces</taxon>
    </lineage>
</organism>
<dbReference type="HOGENOM" id="CLU_021855_1_2_1"/>
<dbReference type="PANTHER" id="PTHR31468:SF4">
    <property type="entry name" value="1,3-BETA-GLUCANOSYLTRANSFERASE GAS3-RELATED"/>
    <property type="match status" value="1"/>
</dbReference>
<keyword evidence="3 10" id="KW-0336">GPI-anchor</keyword>